<dbReference type="PROSITE" id="PS50088">
    <property type="entry name" value="ANK_REPEAT"/>
    <property type="match status" value="5"/>
</dbReference>
<dbReference type="InterPro" id="IPR002110">
    <property type="entry name" value="Ankyrin_rpt"/>
</dbReference>
<sequence>MALLDLPTELLLLVAEYLGPRDLSALLRTSRALTNLLTPLLYDLGAQETYTTSHTVLYWAAHRGLYSLVLGLLSRGAALAEIAVPDHSTALHWAAKGGDEQTTSLLLNRGPEYLNTPDRIGDGPIFWAAEAGHEKIVRLLTSHGALPENLRGQFLLHNAITSAQPNIASVLLEKEQAPAVHRHDQFGWLPLHCAARHGDEATLLRLLDLEAEVDAQHLGSGATALHWAAERGHSRVIQILIARGASVDARDRHCGATPFHWAAFCGNVGAAEVLLQKGADINAVCDDGNTALHLALHDNDAAHGELVGMLLRRTNGPDVNARNNRGDTPLRWPVFSGFHNSVERMLRGGADIFALDDHGRTVLDCAQERLDVEMIKTLVRFGTHGVRQASSVNWKSFWRVVPRLVKEPFDQRRRAPPRTTTWEVGPAYLPCRPRLVIP</sequence>
<evidence type="ECO:0000259" key="4">
    <source>
        <dbReference type="PROSITE" id="PS50181"/>
    </source>
</evidence>
<dbReference type="PRINTS" id="PR01415">
    <property type="entry name" value="ANKYRIN"/>
</dbReference>
<feature type="repeat" description="ANK" evidence="3">
    <location>
        <begin position="186"/>
        <end position="218"/>
    </location>
</feature>
<keyword evidence="1" id="KW-0677">Repeat</keyword>
<dbReference type="InterPro" id="IPR036047">
    <property type="entry name" value="F-box-like_dom_sf"/>
</dbReference>
<dbReference type="Gene3D" id="1.25.40.20">
    <property type="entry name" value="Ankyrin repeat-containing domain"/>
    <property type="match status" value="3"/>
</dbReference>
<dbReference type="PROSITE" id="PS50181">
    <property type="entry name" value="FBOX"/>
    <property type="match status" value="1"/>
</dbReference>
<keyword evidence="6" id="KW-1185">Reference proteome</keyword>
<accession>A0ABR3GD78</accession>
<feature type="repeat" description="ANK" evidence="3">
    <location>
        <begin position="325"/>
        <end position="357"/>
    </location>
</feature>
<proteinExistence type="predicted"/>
<dbReference type="Pfam" id="PF00023">
    <property type="entry name" value="Ank"/>
    <property type="match status" value="1"/>
</dbReference>
<dbReference type="PANTHER" id="PTHR24198">
    <property type="entry name" value="ANKYRIN REPEAT AND PROTEIN KINASE DOMAIN-CONTAINING PROTEIN"/>
    <property type="match status" value="1"/>
</dbReference>
<reference evidence="5 6" key="1">
    <citation type="submission" date="2024-02" db="EMBL/GenBank/DDBJ databases">
        <title>Discinaceae phylogenomics.</title>
        <authorList>
            <person name="Dirks A.C."/>
            <person name="James T.Y."/>
        </authorList>
    </citation>
    <scope>NUCLEOTIDE SEQUENCE [LARGE SCALE GENOMIC DNA]</scope>
    <source>
        <strain evidence="5 6">ACD0624</strain>
    </source>
</reference>
<evidence type="ECO:0000256" key="3">
    <source>
        <dbReference type="PROSITE-ProRule" id="PRU00023"/>
    </source>
</evidence>
<dbReference type="InterPro" id="IPR001810">
    <property type="entry name" value="F-box_dom"/>
</dbReference>
<feature type="repeat" description="ANK" evidence="3">
    <location>
        <begin position="220"/>
        <end position="252"/>
    </location>
</feature>
<dbReference type="Proteomes" id="UP001447188">
    <property type="component" value="Unassembled WGS sequence"/>
</dbReference>
<evidence type="ECO:0000256" key="2">
    <source>
        <dbReference type="ARBA" id="ARBA00023043"/>
    </source>
</evidence>
<feature type="repeat" description="ANK" evidence="3">
    <location>
        <begin position="86"/>
        <end position="110"/>
    </location>
</feature>
<comment type="caution">
    <text evidence="5">The sequence shown here is derived from an EMBL/GenBank/DDBJ whole genome shotgun (WGS) entry which is preliminary data.</text>
</comment>
<protein>
    <recommendedName>
        <fullName evidence="4">F-box domain-containing protein</fullName>
    </recommendedName>
</protein>
<dbReference type="SUPFAM" id="SSF48403">
    <property type="entry name" value="Ankyrin repeat"/>
    <property type="match status" value="1"/>
</dbReference>
<feature type="domain" description="F-box" evidence="4">
    <location>
        <begin position="1"/>
        <end position="53"/>
    </location>
</feature>
<organism evidence="5 6">
    <name type="scientific">Discina gigas</name>
    <dbReference type="NCBI Taxonomy" id="1032678"/>
    <lineage>
        <taxon>Eukaryota</taxon>
        <taxon>Fungi</taxon>
        <taxon>Dikarya</taxon>
        <taxon>Ascomycota</taxon>
        <taxon>Pezizomycotina</taxon>
        <taxon>Pezizomycetes</taxon>
        <taxon>Pezizales</taxon>
        <taxon>Discinaceae</taxon>
        <taxon>Discina</taxon>
    </lineage>
</organism>
<name>A0ABR3GD78_9PEZI</name>
<gene>
    <name evidence="5" type="ORF">Q9L58_007158</name>
</gene>
<dbReference type="EMBL" id="JBBBZM010000109">
    <property type="protein sequence ID" value="KAL0633917.1"/>
    <property type="molecule type" value="Genomic_DNA"/>
</dbReference>
<evidence type="ECO:0000313" key="5">
    <source>
        <dbReference type="EMBL" id="KAL0633917.1"/>
    </source>
</evidence>
<feature type="repeat" description="ANK" evidence="3">
    <location>
        <begin position="254"/>
        <end position="286"/>
    </location>
</feature>
<dbReference type="SMART" id="SM00248">
    <property type="entry name" value="ANK"/>
    <property type="match status" value="9"/>
</dbReference>
<evidence type="ECO:0000256" key="1">
    <source>
        <dbReference type="ARBA" id="ARBA00022737"/>
    </source>
</evidence>
<dbReference type="SUPFAM" id="SSF81383">
    <property type="entry name" value="F-box domain"/>
    <property type="match status" value="1"/>
</dbReference>
<keyword evidence="2 3" id="KW-0040">ANK repeat</keyword>
<dbReference type="PROSITE" id="PS50297">
    <property type="entry name" value="ANK_REP_REGION"/>
    <property type="match status" value="3"/>
</dbReference>
<evidence type="ECO:0000313" key="6">
    <source>
        <dbReference type="Proteomes" id="UP001447188"/>
    </source>
</evidence>
<dbReference type="PANTHER" id="PTHR24198:SF165">
    <property type="entry name" value="ANKYRIN REPEAT-CONTAINING PROTEIN-RELATED"/>
    <property type="match status" value="1"/>
</dbReference>
<dbReference type="InterPro" id="IPR036770">
    <property type="entry name" value="Ankyrin_rpt-contain_sf"/>
</dbReference>
<dbReference type="Pfam" id="PF12796">
    <property type="entry name" value="Ank_2"/>
    <property type="match status" value="2"/>
</dbReference>